<reference evidence="4" key="1">
    <citation type="submission" date="2017-09" db="EMBL/GenBank/DDBJ databases">
        <authorList>
            <person name="Varghese N."/>
            <person name="Submissions S."/>
        </authorList>
    </citation>
    <scope>NUCLEOTIDE SEQUENCE [LARGE SCALE GENOMIC DNA]</scope>
    <source>
        <strain evidence="4">MSL47</strain>
    </source>
</reference>
<protein>
    <submittedName>
        <fullName evidence="3">N-methylhydantoinase A/oxoprolinase/acetone carboxylase, beta subunit</fullName>
    </submittedName>
</protein>
<dbReference type="PANTHER" id="PTHR11365">
    <property type="entry name" value="5-OXOPROLINASE RELATED"/>
    <property type="match status" value="1"/>
</dbReference>
<dbReference type="Proteomes" id="UP000219573">
    <property type="component" value="Unassembled WGS sequence"/>
</dbReference>
<dbReference type="GO" id="GO:0006749">
    <property type="term" value="P:glutathione metabolic process"/>
    <property type="evidence" value="ECO:0007669"/>
    <property type="project" value="TreeGrafter"/>
</dbReference>
<feature type="domain" description="Hydantoinase/oxoprolinase N-terminal" evidence="2">
    <location>
        <begin position="3"/>
        <end position="158"/>
    </location>
</feature>
<dbReference type="InterPro" id="IPR002821">
    <property type="entry name" value="Hydantoinase_A"/>
</dbReference>
<organism evidence="3 4">
    <name type="scientific">Orenia metallireducens</name>
    <dbReference type="NCBI Taxonomy" id="1413210"/>
    <lineage>
        <taxon>Bacteria</taxon>
        <taxon>Bacillati</taxon>
        <taxon>Bacillota</taxon>
        <taxon>Clostridia</taxon>
        <taxon>Halanaerobiales</taxon>
        <taxon>Halobacteroidaceae</taxon>
        <taxon>Orenia</taxon>
    </lineage>
</organism>
<dbReference type="InterPro" id="IPR008040">
    <property type="entry name" value="Hydant_A_N"/>
</dbReference>
<dbReference type="Gene3D" id="3.30.420.40">
    <property type="match status" value="1"/>
</dbReference>
<evidence type="ECO:0000313" key="3">
    <source>
        <dbReference type="EMBL" id="SNY33898.1"/>
    </source>
</evidence>
<dbReference type="EMBL" id="OBDZ01000017">
    <property type="protein sequence ID" value="SNY33898.1"/>
    <property type="molecule type" value="Genomic_DNA"/>
</dbReference>
<proteinExistence type="predicted"/>
<feature type="domain" description="Hydantoinase A/oxoprolinase" evidence="1">
    <location>
        <begin position="180"/>
        <end position="462"/>
    </location>
</feature>
<sequence>MKLGIDIGGTHTDGILIEKQEILKTTKINTNHNKLSETILTSCQNLIADIERERIDSIVLSTTLATNLITEGNYPKTGLILIPGPGLNPAYYSYSPYTEIISGSIDHRGREVKELNLQEIEDKISKLLKKGVKQLGICGKFSNRNPKQELQVKRLIEKNYPQIEITLGHHLSGSLNYPRRVATTYLNSIIQKGYKEFIREIKEGLDRMVFKKEIYILKADGGTMPLKESTKVPIETINSGPAASIMGILSLNKLRGTTIGLDIGGTTTDISLFIEGVPLFNPKGIEINDYRTLIRGLFSQSIACGGDSLVQINEGSIQLGPIRKGVAACLGGPAPTPTDALVILGLSKIGDKMLAKESLEPLALELNLSLTEFAEEVIDRFCKKIRLKIEEILKKLNSQAVYTINELLSSKEIEADNLVVIGGPAKALADRLSTELGLAYQLPRESKVANAIGASLAQITQKCTLYADTSQGYYQIPEFELRKQVNTDFNLDQAKEVVKKELKKRVNSEALIEIINAQSFNLIRGFNTVGEIIEVTAQIKPGLERAIHNE</sequence>
<dbReference type="OrthoDB" id="9768323at2"/>
<evidence type="ECO:0000259" key="1">
    <source>
        <dbReference type="Pfam" id="PF01968"/>
    </source>
</evidence>
<dbReference type="AlphaFoldDB" id="A0A285HDU2"/>
<dbReference type="InterPro" id="IPR045079">
    <property type="entry name" value="Oxoprolinase-like"/>
</dbReference>
<dbReference type="STRING" id="1413210.U472_11170"/>
<evidence type="ECO:0000313" key="4">
    <source>
        <dbReference type="Proteomes" id="UP000219573"/>
    </source>
</evidence>
<name>A0A285HDU2_9FIRM</name>
<dbReference type="Pfam" id="PF01968">
    <property type="entry name" value="Hydantoinase_A"/>
    <property type="match status" value="1"/>
</dbReference>
<gene>
    <name evidence="3" type="ORF">SAMN06265827_11783</name>
</gene>
<dbReference type="GO" id="GO:0005829">
    <property type="term" value="C:cytosol"/>
    <property type="evidence" value="ECO:0007669"/>
    <property type="project" value="TreeGrafter"/>
</dbReference>
<dbReference type="InterPro" id="IPR043129">
    <property type="entry name" value="ATPase_NBD"/>
</dbReference>
<dbReference type="PANTHER" id="PTHR11365:SF2">
    <property type="entry name" value="5-OXOPROLINASE"/>
    <property type="match status" value="1"/>
</dbReference>
<dbReference type="Pfam" id="PF05378">
    <property type="entry name" value="Hydant_A_N"/>
    <property type="match status" value="1"/>
</dbReference>
<dbReference type="RefSeq" id="WP_097018378.1">
    <property type="nucleotide sequence ID" value="NZ_OBDZ01000017.1"/>
</dbReference>
<evidence type="ECO:0000259" key="2">
    <source>
        <dbReference type="Pfam" id="PF05378"/>
    </source>
</evidence>
<accession>A0A285HDU2</accession>
<dbReference type="GO" id="GO:0017168">
    <property type="term" value="F:5-oxoprolinase (ATP-hydrolyzing) activity"/>
    <property type="evidence" value="ECO:0007669"/>
    <property type="project" value="TreeGrafter"/>
</dbReference>
<dbReference type="SUPFAM" id="SSF53067">
    <property type="entry name" value="Actin-like ATPase domain"/>
    <property type="match status" value="1"/>
</dbReference>
<keyword evidence="4" id="KW-1185">Reference proteome</keyword>